<reference evidence="1 2" key="1">
    <citation type="submission" date="2016-10" db="EMBL/GenBank/DDBJ databases">
        <authorList>
            <person name="de Groot N.N."/>
        </authorList>
    </citation>
    <scope>NUCLEOTIDE SEQUENCE [LARGE SCALE GENOMIC DNA]</scope>
    <source>
        <strain evidence="1 2">DSM 5885</strain>
    </source>
</reference>
<protein>
    <submittedName>
        <fullName evidence="1">Uncharacterized protein</fullName>
    </submittedName>
</protein>
<dbReference type="AlphaFoldDB" id="A0A1G8ALZ0"/>
<evidence type="ECO:0000313" key="1">
    <source>
        <dbReference type="EMBL" id="SDH21954.1"/>
    </source>
</evidence>
<organism evidence="1 2">
    <name type="scientific">Propionivibrio dicarboxylicus</name>
    <dbReference type="NCBI Taxonomy" id="83767"/>
    <lineage>
        <taxon>Bacteria</taxon>
        <taxon>Pseudomonadati</taxon>
        <taxon>Pseudomonadota</taxon>
        <taxon>Betaproteobacteria</taxon>
        <taxon>Rhodocyclales</taxon>
        <taxon>Rhodocyclaceae</taxon>
        <taxon>Propionivibrio</taxon>
    </lineage>
</organism>
<accession>A0A1G8ALZ0</accession>
<name>A0A1G8ALZ0_9RHOO</name>
<gene>
    <name evidence="1" type="ORF">SAMN05660652_01430</name>
</gene>
<dbReference type="EMBL" id="FNCY01000004">
    <property type="protein sequence ID" value="SDH21954.1"/>
    <property type="molecule type" value="Genomic_DNA"/>
</dbReference>
<sequence length="133" mass="14811">MVEHSIQGCELVLRYSGNSSPSEVRLSLLQQDKYICNDEVTDLIADFNRCESNAVFPQILEEIASCVRIATMTNPQLRVAVVTAKPETMLQAEVSPVLGSFHYPIKLVDSSETARVWFKSTPLRSKHAAMLQA</sequence>
<dbReference type="Proteomes" id="UP000198607">
    <property type="component" value="Unassembled WGS sequence"/>
</dbReference>
<dbReference type="RefSeq" id="WP_091935955.1">
    <property type="nucleotide sequence ID" value="NZ_FNCY01000004.1"/>
</dbReference>
<evidence type="ECO:0000313" key="2">
    <source>
        <dbReference type="Proteomes" id="UP000198607"/>
    </source>
</evidence>
<keyword evidence="2" id="KW-1185">Reference proteome</keyword>
<proteinExistence type="predicted"/>